<dbReference type="AlphaFoldDB" id="A0A8H3IVJ3"/>
<dbReference type="Proteomes" id="UP000664521">
    <property type="component" value="Unassembled WGS sequence"/>
</dbReference>
<keyword evidence="2" id="KW-0812">Transmembrane</keyword>
<dbReference type="EMBL" id="CAJPDS010000073">
    <property type="protein sequence ID" value="CAF9934238.1"/>
    <property type="molecule type" value="Genomic_DNA"/>
</dbReference>
<name>A0A8H3IVJ3_9LECA</name>
<feature type="compositionally biased region" description="Basic residues" evidence="1">
    <location>
        <begin position="16"/>
        <end position="29"/>
    </location>
</feature>
<reference evidence="3" key="1">
    <citation type="submission" date="2021-03" db="EMBL/GenBank/DDBJ databases">
        <authorList>
            <person name="Tagirdzhanova G."/>
        </authorList>
    </citation>
    <scope>NUCLEOTIDE SEQUENCE</scope>
</reference>
<accession>A0A8H3IVJ3</accession>
<dbReference type="OrthoDB" id="9988102at2759"/>
<feature type="transmembrane region" description="Helical" evidence="2">
    <location>
        <begin position="173"/>
        <end position="193"/>
    </location>
</feature>
<proteinExistence type="predicted"/>
<keyword evidence="2" id="KW-1133">Transmembrane helix</keyword>
<keyword evidence="2" id="KW-0472">Membrane</keyword>
<gene>
    <name evidence="3" type="ORF">HETSPECPRED_009154</name>
</gene>
<protein>
    <submittedName>
        <fullName evidence="3">Uncharacterized protein</fullName>
    </submittedName>
</protein>
<sequence length="229" mass="26333">MDHSRSNSITPPPAPRTHRSSRSKRRHRGYSLPRREKSSRRRSEVALLLCVFNSSSHNWSTQPLRFDPSRVNDRELWTDIRTVFHAELHPLWQRVLGFKRVKSIVPIAYTPNNVPIRIDPKDYPDSIQFTHAFHHPDLIRPDHHWVDWFVAFNDGDERTNGLEFIESIYAQKLITIAVAATVAIVTVCIVWTLKGGQLQTVFTVMGFVLTLVAAEIALVALFYQVTLSN</sequence>
<evidence type="ECO:0000313" key="3">
    <source>
        <dbReference type="EMBL" id="CAF9934238.1"/>
    </source>
</evidence>
<feature type="transmembrane region" description="Helical" evidence="2">
    <location>
        <begin position="200"/>
        <end position="223"/>
    </location>
</feature>
<evidence type="ECO:0000256" key="2">
    <source>
        <dbReference type="SAM" id="Phobius"/>
    </source>
</evidence>
<feature type="region of interest" description="Disordered" evidence="1">
    <location>
        <begin position="1"/>
        <end position="38"/>
    </location>
</feature>
<comment type="caution">
    <text evidence="3">The sequence shown here is derived from an EMBL/GenBank/DDBJ whole genome shotgun (WGS) entry which is preliminary data.</text>
</comment>
<keyword evidence="4" id="KW-1185">Reference proteome</keyword>
<evidence type="ECO:0000256" key="1">
    <source>
        <dbReference type="SAM" id="MobiDB-lite"/>
    </source>
</evidence>
<organism evidence="3 4">
    <name type="scientific">Heterodermia speciosa</name>
    <dbReference type="NCBI Taxonomy" id="116794"/>
    <lineage>
        <taxon>Eukaryota</taxon>
        <taxon>Fungi</taxon>
        <taxon>Dikarya</taxon>
        <taxon>Ascomycota</taxon>
        <taxon>Pezizomycotina</taxon>
        <taxon>Lecanoromycetes</taxon>
        <taxon>OSLEUM clade</taxon>
        <taxon>Lecanoromycetidae</taxon>
        <taxon>Caliciales</taxon>
        <taxon>Physciaceae</taxon>
        <taxon>Heterodermia</taxon>
    </lineage>
</organism>
<evidence type="ECO:0000313" key="4">
    <source>
        <dbReference type="Proteomes" id="UP000664521"/>
    </source>
</evidence>